<evidence type="ECO:0000256" key="1">
    <source>
        <dbReference type="ARBA" id="ARBA00008007"/>
    </source>
</evidence>
<dbReference type="RefSeq" id="WP_271714912.1">
    <property type="nucleotide sequence ID" value="NZ_AP024169.1"/>
</dbReference>
<accession>A0A7R7IBH0</accession>
<dbReference type="Proteomes" id="UP000595897">
    <property type="component" value="Chromosome"/>
</dbReference>
<feature type="domain" description="Double zinc ribbon" evidence="3">
    <location>
        <begin position="5"/>
        <end position="62"/>
    </location>
</feature>
<protein>
    <submittedName>
        <fullName evidence="4">Amidophosphoribosyltransferase</fullName>
    </submittedName>
</protein>
<evidence type="ECO:0000313" key="4">
    <source>
        <dbReference type="EMBL" id="BCN29643.1"/>
    </source>
</evidence>
<dbReference type="Gene3D" id="3.40.50.2020">
    <property type="match status" value="1"/>
</dbReference>
<dbReference type="EMBL" id="AP024169">
    <property type="protein sequence ID" value="BCN29643.1"/>
    <property type="molecule type" value="Genomic_DNA"/>
</dbReference>
<sequence>MIKKIIDMVYPRRCPICGGIITPKSEKVCPLCKEQLNYIKEPRCKKCSKPLINEVQEYCYDCENKRFHFVRGYALWVYDNHMRKSIASFKYHNKREYADFYIEELLKGYSEEILKIAPDALIPVPVHKSRQNLRGYNQAEIIAKGIGKKLSIPILDKTLIRVKKTLPQKGLNDKERLDNLSHAFRFLDQEQMDKNLELDKVILVDDIYTTGSTIEACTNILLENNVKEVYFICICIGKGF</sequence>
<dbReference type="InterPro" id="IPR044005">
    <property type="entry name" value="DZR_2"/>
</dbReference>
<name>A0A7R7IBH0_9FIRM</name>
<evidence type="ECO:0000259" key="3">
    <source>
        <dbReference type="Pfam" id="PF18912"/>
    </source>
</evidence>
<keyword evidence="4" id="KW-0328">Glycosyltransferase</keyword>
<dbReference type="InterPro" id="IPR000836">
    <property type="entry name" value="PRTase_dom"/>
</dbReference>
<proteinExistence type="inferred from homology"/>
<gene>
    <name evidence="4" type="ORF">bsdtb5_09380</name>
</gene>
<evidence type="ECO:0000259" key="2">
    <source>
        <dbReference type="Pfam" id="PF00156"/>
    </source>
</evidence>
<dbReference type="InterPro" id="IPR051910">
    <property type="entry name" value="ComF/GntX_DNA_util-trans"/>
</dbReference>
<organism evidence="4 5">
    <name type="scientific">Anaeromicropila herbilytica</name>
    <dbReference type="NCBI Taxonomy" id="2785025"/>
    <lineage>
        <taxon>Bacteria</taxon>
        <taxon>Bacillati</taxon>
        <taxon>Bacillota</taxon>
        <taxon>Clostridia</taxon>
        <taxon>Lachnospirales</taxon>
        <taxon>Lachnospiraceae</taxon>
        <taxon>Anaeromicropila</taxon>
    </lineage>
</organism>
<dbReference type="PANTHER" id="PTHR47505">
    <property type="entry name" value="DNA UTILIZATION PROTEIN YHGH"/>
    <property type="match status" value="1"/>
</dbReference>
<dbReference type="Pfam" id="PF00156">
    <property type="entry name" value="Pribosyltran"/>
    <property type="match status" value="1"/>
</dbReference>
<dbReference type="GO" id="GO:0016757">
    <property type="term" value="F:glycosyltransferase activity"/>
    <property type="evidence" value="ECO:0007669"/>
    <property type="project" value="UniProtKB-KW"/>
</dbReference>
<reference evidence="4 5" key="1">
    <citation type="submission" date="2020-11" db="EMBL/GenBank/DDBJ databases">
        <title>Draft genome sequencing of a Lachnospiraceae strain isolated from anoxic soil subjected to BSD treatment.</title>
        <authorList>
            <person name="Uek A."/>
            <person name="Tonouchi A."/>
        </authorList>
    </citation>
    <scope>NUCLEOTIDE SEQUENCE [LARGE SCALE GENOMIC DNA]</scope>
    <source>
        <strain evidence="4 5">TB5</strain>
    </source>
</reference>
<dbReference type="AlphaFoldDB" id="A0A7R7IBH0"/>
<dbReference type="Pfam" id="PF18912">
    <property type="entry name" value="DZR_2"/>
    <property type="match status" value="1"/>
</dbReference>
<evidence type="ECO:0000313" key="5">
    <source>
        <dbReference type="Proteomes" id="UP000595897"/>
    </source>
</evidence>
<dbReference type="InterPro" id="IPR029057">
    <property type="entry name" value="PRTase-like"/>
</dbReference>
<dbReference type="CDD" id="cd06223">
    <property type="entry name" value="PRTases_typeI"/>
    <property type="match status" value="1"/>
</dbReference>
<comment type="similarity">
    <text evidence="1">Belongs to the ComF/GntX family.</text>
</comment>
<keyword evidence="5" id="KW-1185">Reference proteome</keyword>
<dbReference type="KEGG" id="ahb:bsdtb5_09380"/>
<dbReference type="SUPFAM" id="SSF53271">
    <property type="entry name" value="PRTase-like"/>
    <property type="match status" value="1"/>
</dbReference>
<keyword evidence="4" id="KW-0808">Transferase</keyword>
<feature type="domain" description="Phosphoribosyltransferase" evidence="2">
    <location>
        <begin position="180"/>
        <end position="235"/>
    </location>
</feature>
<dbReference type="PANTHER" id="PTHR47505:SF1">
    <property type="entry name" value="DNA UTILIZATION PROTEIN YHGH"/>
    <property type="match status" value="1"/>
</dbReference>